<dbReference type="Pfam" id="PF02771">
    <property type="entry name" value="Acyl-CoA_dh_N"/>
    <property type="match status" value="1"/>
</dbReference>
<dbReference type="GO" id="GO:0003995">
    <property type="term" value="F:acyl-CoA dehydrogenase activity"/>
    <property type="evidence" value="ECO:0007669"/>
    <property type="project" value="TreeGrafter"/>
</dbReference>
<evidence type="ECO:0000313" key="13">
    <source>
        <dbReference type="EMBL" id="EKT83248.1"/>
    </source>
</evidence>
<evidence type="ECO:0000256" key="5">
    <source>
        <dbReference type="ARBA" id="ARBA00022827"/>
    </source>
</evidence>
<dbReference type="Pfam" id="PF00441">
    <property type="entry name" value="Acyl-CoA_dh_1"/>
    <property type="match status" value="1"/>
</dbReference>
<feature type="region of interest" description="Disordered" evidence="9">
    <location>
        <begin position="1"/>
        <end position="27"/>
    </location>
</feature>
<keyword evidence="4 8" id="KW-0285">Flavoprotein</keyword>
<comment type="similarity">
    <text evidence="2 8">Belongs to the acyl-CoA dehydrogenase family.</text>
</comment>
<dbReference type="EMBL" id="AJYC02000024">
    <property type="protein sequence ID" value="EKT83248.1"/>
    <property type="molecule type" value="Genomic_DNA"/>
</dbReference>
<evidence type="ECO:0000256" key="8">
    <source>
        <dbReference type="RuleBase" id="RU362125"/>
    </source>
</evidence>
<protein>
    <submittedName>
        <fullName evidence="13">Acyl-CoA dehydrogenase</fullName>
    </submittedName>
</protein>
<dbReference type="Gene3D" id="1.10.540.10">
    <property type="entry name" value="Acyl-CoA dehydrogenase/oxidase, N-terminal domain"/>
    <property type="match status" value="1"/>
</dbReference>
<name>K8XNM1_RHOOP</name>
<evidence type="ECO:0000256" key="2">
    <source>
        <dbReference type="ARBA" id="ARBA00009347"/>
    </source>
</evidence>
<dbReference type="Proteomes" id="UP000005951">
    <property type="component" value="Unassembled WGS sequence"/>
</dbReference>
<dbReference type="GO" id="GO:0033539">
    <property type="term" value="P:fatty acid beta-oxidation using acyl-CoA dehydrogenase"/>
    <property type="evidence" value="ECO:0007669"/>
    <property type="project" value="TreeGrafter"/>
</dbReference>
<dbReference type="AlphaFoldDB" id="K8XNM1"/>
<feature type="domain" description="Acyl-CoA oxidase/dehydrogenase middle" evidence="11">
    <location>
        <begin position="161"/>
        <end position="263"/>
    </location>
</feature>
<feature type="domain" description="Acyl-CoA dehydrogenase/oxidase C-terminal" evidence="10">
    <location>
        <begin position="275"/>
        <end position="424"/>
    </location>
</feature>
<comment type="subunit">
    <text evidence="3">Homodimer.</text>
</comment>
<dbReference type="PANTHER" id="PTHR48083">
    <property type="entry name" value="MEDIUM-CHAIN SPECIFIC ACYL-COA DEHYDROGENASE, MITOCHONDRIAL-RELATED"/>
    <property type="match status" value="1"/>
</dbReference>
<dbReference type="GO" id="GO:0005737">
    <property type="term" value="C:cytoplasm"/>
    <property type="evidence" value="ECO:0007669"/>
    <property type="project" value="TreeGrafter"/>
</dbReference>
<evidence type="ECO:0000256" key="3">
    <source>
        <dbReference type="ARBA" id="ARBA00011738"/>
    </source>
</evidence>
<evidence type="ECO:0000256" key="4">
    <source>
        <dbReference type="ARBA" id="ARBA00022630"/>
    </source>
</evidence>
<dbReference type="SUPFAM" id="SSF47203">
    <property type="entry name" value="Acyl-CoA dehydrogenase C-terminal domain-like"/>
    <property type="match status" value="1"/>
</dbReference>
<dbReference type="GO" id="GO:0050660">
    <property type="term" value="F:flavin adenine dinucleotide binding"/>
    <property type="evidence" value="ECO:0007669"/>
    <property type="project" value="InterPro"/>
</dbReference>
<evidence type="ECO:0000313" key="14">
    <source>
        <dbReference type="Proteomes" id="UP000005951"/>
    </source>
</evidence>
<dbReference type="FunFam" id="2.40.110.10:FF:000002">
    <property type="entry name" value="Acyl-CoA dehydrogenase fadE12"/>
    <property type="match status" value="1"/>
</dbReference>
<comment type="caution">
    <text evidence="13">The sequence shown here is derived from an EMBL/GenBank/DDBJ whole genome shotgun (WGS) entry which is preliminary data.</text>
</comment>
<gene>
    <name evidence="13" type="ORF">WSS_A08204</name>
</gene>
<accession>K8XNM1</accession>
<dbReference type="InterPro" id="IPR009075">
    <property type="entry name" value="AcylCo_DH/oxidase_C"/>
</dbReference>
<dbReference type="Gene3D" id="2.40.110.10">
    <property type="entry name" value="Butyryl-CoA Dehydrogenase, subunit A, domain 2"/>
    <property type="match status" value="1"/>
</dbReference>
<proteinExistence type="inferred from homology"/>
<comment type="catalytic activity">
    <reaction evidence="7">
        <text>a 2,3-saturated acyl-CoA + A = a 2,3-dehydroacyl-CoA + AH2</text>
        <dbReference type="Rhea" id="RHEA:48608"/>
        <dbReference type="ChEBI" id="CHEBI:13193"/>
        <dbReference type="ChEBI" id="CHEBI:17499"/>
        <dbReference type="ChEBI" id="CHEBI:60015"/>
        <dbReference type="ChEBI" id="CHEBI:65111"/>
    </reaction>
</comment>
<evidence type="ECO:0000259" key="12">
    <source>
        <dbReference type="Pfam" id="PF02771"/>
    </source>
</evidence>
<dbReference type="PANTHER" id="PTHR48083:SF13">
    <property type="entry name" value="ACYL-COA DEHYDROGENASE FAMILY MEMBER 11"/>
    <property type="match status" value="1"/>
</dbReference>
<dbReference type="InterPro" id="IPR050741">
    <property type="entry name" value="Acyl-CoA_dehydrogenase"/>
</dbReference>
<dbReference type="InterPro" id="IPR036250">
    <property type="entry name" value="AcylCo_DH-like_C"/>
</dbReference>
<feature type="compositionally biased region" description="Low complexity" evidence="9">
    <location>
        <begin position="1"/>
        <end position="14"/>
    </location>
</feature>
<keyword evidence="6 8" id="KW-0560">Oxidoreductase</keyword>
<dbReference type="InterPro" id="IPR046373">
    <property type="entry name" value="Acyl-CoA_Oxase/DH_mid-dom_sf"/>
</dbReference>
<dbReference type="Gene3D" id="1.20.140.10">
    <property type="entry name" value="Butyryl-CoA Dehydrogenase, subunit A, domain 3"/>
    <property type="match status" value="1"/>
</dbReference>
<reference evidence="13 14" key="1">
    <citation type="journal article" date="2013" name="Genome Announc.">
        <title>Draft Genome Sequence of Rhodococcus opacus Strain M213 Shows a Diverse Catabolic Potential.</title>
        <authorList>
            <person name="Pathak A."/>
            <person name="Green S.J."/>
            <person name="Ogram A."/>
            <person name="Chauhan A."/>
        </authorList>
    </citation>
    <scope>NUCLEOTIDE SEQUENCE [LARGE SCALE GENOMIC DNA]</scope>
    <source>
        <strain evidence="13 14">M213</strain>
    </source>
</reference>
<evidence type="ECO:0000256" key="9">
    <source>
        <dbReference type="SAM" id="MobiDB-lite"/>
    </source>
</evidence>
<dbReference type="SUPFAM" id="SSF56645">
    <property type="entry name" value="Acyl-CoA dehydrogenase NM domain-like"/>
    <property type="match status" value="1"/>
</dbReference>
<evidence type="ECO:0000256" key="7">
    <source>
        <dbReference type="ARBA" id="ARBA00052546"/>
    </source>
</evidence>
<sequence length="437" mass="47728">MRSTSPPRRPSPNSAADRGTTEQIGATEVDFDYSPKVLELQAKLTKFMQERVLPAEAIAEEQLASKPDHWGAPPIVADLKAAAKREGLWNLFLPAREGAGLTNLEYAPLAELTGWSPLIAPEAFNCNPPDTGNMELLHLYGTDEQKREWLEPLLAGEFRSCFSMTEPDVASSDANNVRFEIAEDGDDWVLTGRKWWSTAALRDDCRVAMVMGVTDPDAPVGNRHSIVLVPMDTPGLTIVRSTTVLGFTDRHEGGHGEIVFDKVRVPKANLLGLRGKGFAVAQARLGPGRIHHCMRLIGMGERAIALMTERARTRVAFGRHLADEGVVQATVADARIRLDAARLLVLRAAWRMDVEGTKAARHDIAAAKVMVPLTVKQIVDDAMQVFGGAGLSQDTILPVLYTQARFLQIADGPDQVHRRSLARAEFAATPALTEVRG</sequence>
<evidence type="ECO:0000259" key="10">
    <source>
        <dbReference type="Pfam" id="PF00441"/>
    </source>
</evidence>
<evidence type="ECO:0000256" key="6">
    <source>
        <dbReference type="ARBA" id="ARBA00023002"/>
    </source>
</evidence>
<evidence type="ECO:0000259" key="11">
    <source>
        <dbReference type="Pfam" id="PF02770"/>
    </source>
</evidence>
<organism evidence="13 14">
    <name type="scientific">Rhodococcus opacus M213</name>
    <dbReference type="NCBI Taxonomy" id="1129896"/>
    <lineage>
        <taxon>Bacteria</taxon>
        <taxon>Bacillati</taxon>
        <taxon>Actinomycetota</taxon>
        <taxon>Actinomycetes</taxon>
        <taxon>Mycobacteriales</taxon>
        <taxon>Nocardiaceae</taxon>
        <taxon>Rhodococcus</taxon>
    </lineage>
</organism>
<dbReference type="InterPro" id="IPR006091">
    <property type="entry name" value="Acyl-CoA_Oxase/DH_mid-dom"/>
</dbReference>
<evidence type="ECO:0000256" key="1">
    <source>
        <dbReference type="ARBA" id="ARBA00001974"/>
    </source>
</evidence>
<keyword evidence="5 8" id="KW-0274">FAD</keyword>
<comment type="cofactor">
    <cofactor evidence="1 8">
        <name>FAD</name>
        <dbReference type="ChEBI" id="CHEBI:57692"/>
    </cofactor>
</comment>
<dbReference type="Pfam" id="PF02770">
    <property type="entry name" value="Acyl-CoA_dh_M"/>
    <property type="match status" value="1"/>
</dbReference>
<dbReference type="InterPro" id="IPR013786">
    <property type="entry name" value="AcylCoA_DH/ox_N"/>
</dbReference>
<dbReference type="InterPro" id="IPR009100">
    <property type="entry name" value="AcylCoA_DH/oxidase_NM_dom_sf"/>
</dbReference>
<dbReference type="InterPro" id="IPR037069">
    <property type="entry name" value="AcylCoA_DH/ox_N_sf"/>
</dbReference>
<feature type="domain" description="Acyl-CoA dehydrogenase/oxidase N-terminal" evidence="12">
    <location>
        <begin position="39"/>
        <end position="157"/>
    </location>
</feature>